<dbReference type="EMBL" id="MG264610">
    <property type="protein sequence ID" value="AUG32426.1"/>
    <property type="molecule type" value="Genomic_DNA"/>
</dbReference>
<keyword evidence="3 4" id="KW-0378">Hydrolase</keyword>
<dbReference type="SUPFAM" id="SSF52096">
    <property type="entry name" value="ClpP/crotonase"/>
    <property type="match status" value="1"/>
</dbReference>
<reference evidence="6" key="1">
    <citation type="submission" date="2017-10" db="EMBL/GenBank/DDBJ databases">
        <title>Paulinella longichromatophora chromatophore genome.</title>
        <authorList>
            <person name="Lhee D."/>
            <person name="Yoon H.S."/>
        </authorList>
    </citation>
    <scope>NUCLEOTIDE SEQUENCE</scope>
</reference>
<dbReference type="GO" id="GO:0051117">
    <property type="term" value="F:ATPase binding"/>
    <property type="evidence" value="ECO:0007669"/>
    <property type="project" value="TreeGrafter"/>
</dbReference>
<evidence type="ECO:0000256" key="1">
    <source>
        <dbReference type="ARBA" id="ARBA00007039"/>
    </source>
</evidence>
<dbReference type="CDD" id="cd07017">
    <property type="entry name" value="S14_ClpP_2"/>
    <property type="match status" value="1"/>
</dbReference>
<keyword evidence="2 4" id="KW-0963">Cytoplasm</keyword>
<evidence type="ECO:0000256" key="3">
    <source>
        <dbReference type="ARBA" id="ARBA00022801"/>
    </source>
</evidence>
<dbReference type="HAMAP" id="MF_00444">
    <property type="entry name" value="ClpP"/>
    <property type="match status" value="1"/>
</dbReference>
<dbReference type="GO" id="GO:0005737">
    <property type="term" value="C:cytoplasm"/>
    <property type="evidence" value="ECO:0007669"/>
    <property type="project" value="UniProtKB-SubCell"/>
</dbReference>
<comment type="similarity">
    <text evidence="1 4 5">Belongs to the peptidase S14 family.</text>
</comment>
<dbReference type="EC" id="3.4.21.92" evidence="4"/>
<dbReference type="GO" id="GO:0006515">
    <property type="term" value="P:protein quality control for misfolded or incompletely synthesized proteins"/>
    <property type="evidence" value="ECO:0007669"/>
    <property type="project" value="TreeGrafter"/>
</dbReference>
<keyword evidence="6" id="KW-0934">Plastid</keyword>
<dbReference type="InterPro" id="IPR029045">
    <property type="entry name" value="ClpP/crotonase-like_dom_sf"/>
</dbReference>
<name>A0A2H4ZPF6_9EUKA</name>
<protein>
    <recommendedName>
        <fullName evidence="4 5">ATP-dependent Clp protease proteolytic subunit</fullName>
        <ecNumber evidence="4">3.4.21.92</ecNumber>
    </recommendedName>
    <alternativeName>
        <fullName evidence="4">Endopeptidase Clp</fullName>
    </alternativeName>
</protein>
<dbReference type="GO" id="GO:0004176">
    <property type="term" value="F:ATP-dependent peptidase activity"/>
    <property type="evidence" value="ECO:0007669"/>
    <property type="project" value="InterPro"/>
</dbReference>
<evidence type="ECO:0000256" key="4">
    <source>
        <dbReference type="HAMAP-Rule" id="MF_00444"/>
    </source>
</evidence>
<comment type="catalytic activity">
    <reaction evidence="4">
        <text>Hydrolysis of proteins to small peptides in the presence of ATP and magnesium. alpha-casein is the usual test substrate. In the absence of ATP, only oligopeptides shorter than five residues are hydrolyzed (such as succinyl-Leu-Tyr-|-NHMec, and Leu-Tyr-Leu-|-Tyr-Trp, in which cleavage of the -Tyr-|-Leu- and -Tyr-|-Trp bonds also occurs).</text>
        <dbReference type="EC" id="3.4.21.92"/>
    </reaction>
</comment>
<accession>A0A2H4ZPF6</accession>
<comment type="caution">
    <text evidence="4">Lacks conserved residue(s) required for the propagation of feature annotation.</text>
</comment>
<sequence>MIKSQSKDLTLVNQSIRKSSMKEYNMSIPHSKPFPMNNQQIEANNSKYTQSKPAENRIITISEDIDDEGASFIIGQLLMMEAESPEEDIYVYINCMGGSMYGFMGIYDTIQEIKPDVVTLCYGSAFEMSAFLLSGGAKGKRLALPNSRIMLNQPETSFYGCITDLQLYNQELMIMRKNICSLIAAHTGQRFEKVTADTNRDQFFSAAEAIEYGLIDRILYESL</sequence>
<dbReference type="Pfam" id="PF00574">
    <property type="entry name" value="CLP_protease"/>
    <property type="match status" value="1"/>
</dbReference>
<dbReference type="PANTHER" id="PTHR10381:SF70">
    <property type="entry name" value="ATP-DEPENDENT CLP PROTEASE PROTEOLYTIC SUBUNIT"/>
    <property type="match status" value="1"/>
</dbReference>
<organism evidence="6">
    <name type="scientific">Paulinella longichromatophora</name>
    <dbReference type="NCBI Taxonomy" id="1708747"/>
    <lineage>
        <taxon>Eukaryota</taxon>
        <taxon>Sar</taxon>
        <taxon>Rhizaria</taxon>
        <taxon>Cercozoa</taxon>
        <taxon>Imbricatea</taxon>
        <taxon>Silicofilosea</taxon>
        <taxon>Euglyphida</taxon>
        <taxon>Paulinellidae</taxon>
        <taxon>Paulinella</taxon>
    </lineage>
</organism>
<comment type="subcellular location">
    <subcellularLocation>
        <location evidence="4">Cytoplasm</location>
    </subcellularLocation>
</comment>
<dbReference type="PANTHER" id="PTHR10381">
    <property type="entry name" value="ATP-DEPENDENT CLP PROTEASE PROTEOLYTIC SUBUNIT"/>
    <property type="match status" value="1"/>
</dbReference>
<geneLocation type="plastid" evidence="6"/>
<dbReference type="Gene3D" id="3.90.226.10">
    <property type="entry name" value="2-enoyl-CoA Hydratase, Chain A, domain 1"/>
    <property type="match status" value="1"/>
</dbReference>
<dbReference type="InterPro" id="IPR023562">
    <property type="entry name" value="ClpP/TepA"/>
</dbReference>
<keyword evidence="4" id="KW-0720">Serine protease</keyword>
<comment type="function">
    <text evidence="4">Cleaves peptides in various proteins in a process that requires ATP hydrolysis. Has a chymotrypsin-like activity. Plays a major role in the degradation of misfolded proteins.</text>
</comment>
<keyword evidence="4 6" id="KW-0645">Protease</keyword>
<dbReference type="AlphaFoldDB" id="A0A2H4ZPF6"/>
<dbReference type="GO" id="GO:0009368">
    <property type="term" value="C:endopeptidase Clp complex"/>
    <property type="evidence" value="ECO:0007669"/>
    <property type="project" value="TreeGrafter"/>
</dbReference>
<evidence type="ECO:0000256" key="5">
    <source>
        <dbReference type="RuleBase" id="RU003567"/>
    </source>
</evidence>
<evidence type="ECO:0000256" key="2">
    <source>
        <dbReference type="ARBA" id="ARBA00022490"/>
    </source>
</evidence>
<dbReference type="PRINTS" id="PR00127">
    <property type="entry name" value="CLPPROTEASEP"/>
</dbReference>
<evidence type="ECO:0000313" key="6">
    <source>
        <dbReference type="EMBL" id="AUG32426.1"/>
    </source>
</evidence>
<gene>
    <name evidence="4" type="primary">clpP</name>
    <name evidence="6" type="ORF">PLO_431</name>
</gene>
<dbReference type="GO" id="GO:0004252">
    <property type="term" value="F:serine-type endopeptidase activity"/>
    <property type="evidence" value="ECO:0007669"/>
    <property type="project" value="UniProtKB-UniRule"/>
</dbReference>
<dbReference type="InterPro" id="IPR001907">
    <property type="entry name" value="ClpP"/>
</dbReference>
<proteinExistence type="inferred from homology"/>